<accession>A0A179ILF1</accession>
<dbReference type="InterPro" id="IPR017958">
    <property type="entry name" value="Gln-tRNA_amidoTrfase_suB_CS"/>
</dbReference>
<dbReference type="SMART" id="SM00845">
    <property type="entry name" value="GatB_Yqey"/>
    <property type="match status" value="1"/>
</dbReference>
<dbReference type="GO" id="GO:0005524">
    <property type="term" value="F:ATP binding"/>
    <property type="evidence" value="ECO:0007669"/>
    <property type="project" value="UniProtKB-KW"/>
</dbReference>
<dbReference type="EMBL" id="LUKN01000267">
    <property type="protein sequence ID" value="OAR03497.1"/>
    <property type="molecule type" value="Genomic_DNA"/>
</dbReference>
<reference evidence="9 10" key="1">
    <citation type="submission" date="2016-03" db="EMBL/GenBank/DDBJ databases">
        <title>Fine-scale spatial genetic structure of a fungal parasite of coffee scale insects.</title>
        <authorList>
            <person name="Jackson D."/>
            <person name="Zemenick K.A."/>
            <person name="Malloure B."/>
            <person name="Quandt C.A."/>
            <person name="James T.Y."/>
        </authorList>
    </citation>
    <scope>NUCLEOTIDE SEQUENCE [LARGE SCALE GENOMIC DNA]</scope>
    <source>
        <strain evidence="9 10">UM487</strain>
    </source>
</reference>
<organism evidence="9 10">
    <name type="scientific">Cordyceps confragosa</name>
    <name type="common">Lecanicillium lecanii</name>
    <dbReference type="NCBI Taxonomy" id="2714763"/>
    <lineage>
        <taxon>Eukaryota</taxon>
        <taxon>Fungi</taxon>
        <taxon>Dikarya</taxon>
        <taxon>Ascomycota</taxon>
        <taxon>Pezizomycotina</taxon>
        <taxon>Sordariomycetes</taxon>
        <taxon>Hypocreomycetidae</taxon>
        <taxon>Hypocreales</taxon>
        <taxon>Cordycipitaceae</taxon>
        <taxon>Akanthomyces</taxon>
    </lineage>
</organism>
<dbReference type="SUPFAM" id="SSF89095">
    <property type="entry name" value="GatB/YqeY motif"/>
    <property type="match status" value="1"/>
</dbReference>
<dbReference type="HAMAP" id="MF_00121">
    <property type="entry name" value="GatB"/>
    <property type="match status" value="1"/>
</dbReference>
<comment type="catalytic activity">
    <reaction evidence="6 7">
        <text>L-glutamyl-tRNA(Gln) + L-glutamine + ATP + H2O = L-glutaminyl-tRNA(Gln) + L-glutamate + ADP + phosphate + H(+)</text>
        <dbReference type="Rhea" id="RHEA:17521"/>
        <dbReference type="Rhea" id="RHEA-COMP:9681"/>
        <dbReference type="Rhea" id="RHEA-COMP:9684"/>
        <dbReference type="ChEBI" id="CHEBI:15377"/>
        <dbReference type="ChEBI" id="CHEBI:15378"/>
        <dbReference type="ChEBI" id="CHEBI:29985"/>
        <dbReference type="ChEBI" id="CHEBI:30616"/>
        <dbReference type="ChEBI" id="CHEBI:43474"/>
        <dbReference type="ChEBI" id="CHEBI:58359"/>
        <dbReference type="ChEBI" id="CHEBI:78520"/>
        <dbReference type="ChEBI" id="CHEBI:78521"/>
        <dbReference type="ChEBI" id="CHEBI:456216"/>
    </reaction>
</comment>
<evidence type="ECO:0000256" key="4">
    <source>
        <dbReference type="ARBA" id="ARBA00022840"/>
    </source>
</evidence>
<dbReference type="EC" id="6.3.5.-" evidence="7"/>
<comment type="subunit">
    <text evidence="7">Subunit of the heterotrimeric GatCAB amidotransferase (AdT) complex, composed of A, B and C subunits.</text>
</comment>
<evidence type="ECO:0000256" key="5">
    <source>
        <dbReference type="ARBA" id="ARBA00022917"/>
    </source>
</evidence>
<comment type="similarity">
    <text evidence="1 7">Belongs to the GatB/GatE family. GatB subfamily.</text>
</comment>
<dbReference type="InterPro" id="IPR003789">
    <property type="entry name" value="Asn/Gln_tRNA_amidoTrase-B-like"/>
</dbReference>
<dbReference type="PROSITE" id="PS01234">
    <property type="entry name" value="GATB"/>
    <property type="match status" value="1"/>
</dbReference>
<evidence type="ECO:0000256" key="1">
    <source>
        <dbReference type="ARBA" id="ARBA00005306"/>
    </source>
</evidence>
<dbReference type="NCBIfam" id="TIGR00133">
    <property type="entry name" value="gatB"/>
    <property type="match status" value="1"/>
</dbReference>
<keyword evidence="10" id="KW-1185">Reference proteome</keyword>
<keyword evidence="4 7" id="KW-0067">ATP-binding</keyword>
<keyword evidence="3 7" id="KW-0547">Nucleotide-binding</keyword>
<evidence type="ECO:0000256" key="7">
    <source>
        <dbReference type="HAMAP-Rule" id="MF_03147"/>
    </source>
</evidence>
<dbReference type="InterPro" id="IPR004413">
    <property type="entry name" value="GatB"/>
</dbReference>
<dbReference type="GO" id="GO:0050567">
    <property type="term" value="F:glutaminyl-tRNA synthase (glutamine-hydrolyzing) activity"/>
    <property type="evidence" value="ECO:0007669"/>
    <property type="project" value="UniProtKB-UniRule"/>
</dbReference>
<keyword evidence="5 7" id="KW-0648">Protein biosynthesis</keyword>
<dbReference type="GO" id="GO:0032543">
    <property type="term" value="P:mitochondrial translation"/>
    <property type="evidence" value="ECO:0007669"/>
    <property type="project" value="UniProtKB-UniRule"/>
</dbReference>
<dbReference type="GO" id="GO:0030956">
    <property type="term" value="C:glutamyl-tRNA(Gln) amidotransferase complex"/>
    <property type="evidence" value="ECO:0007669"/>
    <property type="project" value="UniProtKB-UniRule"/>
</dbReference>
<evidence type="ECO:0000256" key="6">
    <source>
        <dbReference type="ARBA" id="ARBA00047913"/>
    </source>
</evidence>
<dbReference type="PANTHER" id="PTHR11659">
    <property type="entry name" value="GLUTAMYL-TRNA GLN AMIDOTRANSFERASE SUBUNIT B MITOCHONDRIAL AND PROKARYOTIC PET112-RELATED"/>
    <property type="match status" value="1"/>
</dbReference>
<dbReference type="InterPro" id="IPR018027">
    <property type="entry name" value="Asn/Gln_amidotransferase"/>
</dbReference>
<dbReference type="InterPro" id="IPR017959">
    <property type="entry name" value="Asn/Gln-tRNA_amidoTrfase_suB/E"/>
</dbReference>
<evidence type="ECO:0000256" key="3">
    <source>
        <dbReference type="ARBA" id="ARBA00022741"/>
    </source>
</evidence>
<evidence type="ECO:0000313" key="10">
    <source>
        <dbReference type="Proteomes" id="UP000243081"/>
    </source>
</evidence>
<sequence length="622" mass="69018">MPRQTVTDLSRYLLAGHISPHGCLNARRTVTPAFSARSATSAYTITPTAHRFRHLHNASHAATPTPDSAQPNFRKKLKDEAKLAKKYGKKKAKSDNQTVDGWELTVGIEIHAQLNSPCKLFSSALTSFNDDPNSHVALFDVAMPGSQPRFQKQTLIPALRAALSLNCDIQQLSRFDRKHYFWWDQPSGYQITQYYQPFAKNGHITLLARDGIAAEDGESVTVSIKQVQLEQDTAKTLAQVGNTQWLDFNRVGVPLIEIITEPEMHHPRTAAVFVRKIQLLLHTVDACVSGMEAGGLRADVNVSVRRSGDASIPLGTRTEIKNLSTVKSVEDAIIAERDRQIRVLEAGGVIAGETRGWAVGSTETRRLRGKEGEVDYRYMPDPDIEPLIIGNDLVQHLQKSLAVLPDKELDSLVADYGLTAKDALSLITLDNGARVQYFYRVLDMLGEIFHSSGTKPDFKSYATLVGNWVIHELGRLTTYKAGPLASGELTFSQEGECAQVHACDLSQLLHHLYQKQITGKVAKELLVAIYLGEMGDGDVTSAIDVNNLWFQELAQDEYVAIAEEAMQGEDKVLREFVSYDKYPHGKLMFLVGKMMRLGPTERIDPSTAERVMRAKLDGLRAN</sequence>
<dbReference type="InterPro" id="IPR006075">
    <property type="entry name" value="Asn/Gln-tRNA_Trfase_suB/E_cat"/>
</dbReference>
<dbReference type="Pfam" id="PF02934">
    <property type="entry name" value="GatB_N"/>
    <property type="match status" value="1"/>
</dbReference>
<dbReference type="SUPFAM" id="SSF55931">
    <property type="entry name" value="Glutamine synthetase/guanido kinase"/>
    <property type="match status" value="1"/>
</dbReference>
<keyword evidence="2 7" id="KW-0436">Ligase</keyword>
<dbReference type="Pfam" id="PF02637">
    <property type="entry name" value="GatB_Yqey"/>
    <property type="match status" value="1"/>
</dbReference>
<dbReference type="OrthoDB" id="1722066at2759"/>
<protein>
    <recommendedName>
        <fullName evidence="7">Glutamyl-tRNA(Gln) amidotransferase subunit B, mitochondrial</fullName>
        <shortName evidence="7">Glu-AdT subunit B</shortName>
        <ecNumber evidence="7">6.3.5.-</ecNumber>
    </recommendedName>
</protein>
<evidence type="ECO:0000259" key="8">
    <source>
        <dbReference type="SMART" id="SM00845"/>
    </source>
</evidence>
<dbReference type="AlphaFoldDB" id="A0A179ILF1"/>
<dbReference type="InterPro" id="IPR014746">
    <property type="entry name" value="Gln_synth/guanido_kin_cat_dom"/>
</dbReference>
<name>A0A179ILF1_CORDF</name>
<proteinExistence type="inferred from homology"/>
<dbReference type="Proteomes" id="UP000243081">
    <property type="component" value="Unassembled WGS sequence"/>
</dbReference>
<evidence type="ECO:0000256" key="2">
    <source>
        <dbReference type="ARBA" id="ARBA00022598"/>
    </source>
</evidence>
<dbReference type="NCBIfam" id="NF004012">
    <property type="entry name" value="PRK05477.1-2"/>
    <property type="match status" value="1"/>
</dbReference>
<feature type="domain" description="Asn/Gln amidotransferase" evidence="8">
    <location>
        <begin position="436"/>
        <end position="616"/>
    </location>
</feature>
<dbReference type="OMA" id="ARKWWMG"/>
<keyword evidence="7" id="KW-0496">Mitochondrion</keyword>
<dbReference type="GO" id="GO:0005739">
    <property type="term" value="C:mitochondrion"/>
    <property type="evidence" value="ECO:0007669"/>
    <property type="project" value="UniProtKB-SubCell"/>
</dbReference>
<dbReference type="PANTHER" id="PTHR11659:SF0">
    <property type="entry name" value="GLUTAMYL-TRNA(GLN) AMIDOTRANSFERASE SUBUNIT B, MITOCHONDRIAL"/>
    <property type="match status" value="1"/>
</dbReference>
<comment type="subcellular location">
    <subcellularLocation>
        <location evidence="7">Mitochondrion</location>
    </subcellularLocation>
</comment>
<gene>
    <name evidence="9" type="ORF">LLEC1_07183</name>
</gene>
<dbReference type="GO" id="GO:0070681">
    <property type="term" value="P:glutaminyl-tRNAGln biosynthesis via transamidation"/>
    <property type="evidence" value="ECO:0007669"/>
    <property type="project" value="UniProtKB-UniRule"/>
</dbReference>
<comment type="caution">
    <text evidence="9">The sequence shown here is derived from an EMBL/GenBank/DDBJ whole genome shotgun (WGS) entry which is preliminary data.</text>
</comment>
<evidence type="ECO:0000313" key="9">
    <source>
        <dbReference type="EMBL" id="OAR03497.1"/>
    </source>
</evidence>
<comment type="function">
    <text evidence="7">Allows the formation of correctly charged Gln-tRNA(Gln) through the transamidation of misacylated Glu-tRNA(Gln) in the mitochondria. The reaction takes place in the presence of glutamine and ATP through an activated gamma-phospho-Glu-tRNA(Gln).</text>
</comment>